<comment type="caution">
    <text evidence="1">The sequence shown here is derived from an EMBL/GenBank/DDBJ whole genome shotgun (WGS) entry which is preliminary data.</text>
</comment>
<protein>
    <submittedName>
        <fullName evidence="1">Uncharacterized protein</fullName>
    </submittedName>
</protein>
<evidence type="ECO:0000313" key="1">
    <source>
        <dbReference type="EMBL" id="EDY21799.1"/>
    </source>
</evidence>
<keyword evidence="2" id="KW-1185">Reference proteome</keyword>
<dbReference type="Proteomes" id="UP000005824">
    <property type="component" value="Unassembled WGS sequence"/>
</dbReference>
<accession>B4CWK7</accession>
<dbReference type="InParanoid" id="B4CWK7"/>
<gene>
    <name evidence="1" type="ORF">CfE428DRAFT_1045</name>
</gene>
<organism evidence="1 2">
    <name type="scientific">Chthoniobacter flavus Ellin428</name>
    <dbReference type="NCBI Taxonomy" id="497964"/>
    <lineage>
        <taxon>Bacteria</taxon>
        <taxon>Pseudomonadati</taxon>
        <taxon>Verrucomicrobiota</taxon>
        <taxon>Spartobacteria</taxon>
        <taxon>Chthoniobacterales</taxon>
        <taxon>Chthoniobacteraceae</taxon>
        <taxon>Chthoniobacter</taxon>
    </lineage>
</organism>
<evidence type="ECO:0000313" key="2">
    <source>
        <dbReference type="Proteomes" id="UP000005824"/>
    </source>
</evidence>
<name>B4CWK7_9BACT</name>
<dbReference type="EMBL" id="ABVL01000002">
    <property type="protein sequence ID" value="EDY21799.1"/>
    <property type="molecule type" value="Genomic_DNA"/>
</dbReference>
<proteinExistence type="predicted"/>
<sequence>MNPPFVFLIRPLSLEKGFELECEGIIRDPLHVQRLIEAVIAAVQIGQGLDAEVRILDPEGKTVETLKMGVARATELQAA</sequence>
<dbReference type="STRING" id="497964.CfE428DRAFT_1045"/>
<dbReference type="RefSeq" id="WP_006978371.1">
    <property type="nucleotide sequence ID" value="NZ_ABVL01000002.1"/>
</dbReference>
<dbReference type="AlphaFoldDB" id="B4CWK7"/>
<reference evidence="1 2" key="1">
    <citation type="journal article" date="2011" name="J. Bacteriol.">
        <title>Genome sequence of Chthoniobacter flavus Ellin428, an aerobic heterotrophic soil bacterium.</title>
        <authorList>
            <person name="Kant R."/>
            <person name="van Passel M.W."/>
            <person name="Palva A."/>
            <person name="Lucas S."/>
            <person name="Lapidus A."/>
            <person name="Glavina Del Rio T."/>
            <person name="Dalin E."/>
            <person name="Tice H."/>
            <person name="Bruce D."/>
            <person name="Goodwin L."/>
            <person name="Pitluck S."/>
            <person name="Larimer F.W."/>
            <person name="Land M.L."/>
            <person name="Hauser L."/>
            <person name="Sangwan P."/>
            <person name="de Vos W.M."/>
            <person name="Janssen P.H."/>
            <person name="Smidt H."/>
        </authorList>
    </citation>
    <scope>NUCLEOTIDE SEQUENCE [LARGE SCALE GENOMIC DNA]</scope>
    <source>
        <strain evidence="1 2">Ellin428</strain>
    </source>
</reference>